<protein>
    <submittedName>
        <fullName evidence="1">Uncharacterized protein</fullName>
    </submittedName>
</protein>
<reference evidence="1 2" key="1">
    <citation type="journal article" date="2010" name="Stand. Genomic Sci.">
        <title>Complete genome sequence of Nocardiopsis dassonvillei type strain (IMRU 509).</title>
        <authorList>
            <person name="Sun H."/>
            <person name="Lapidus A."/>
            <person name="Nolan M."/>
            <person name="Lucas S."/>
            <person name="Del Rio T.G."/>
            <person name="Tice H."/>
            <person name="Cheng J.F."/>
            <person name="Tapia R."/>
            <person name="Han C."/>
            <person name="Goodwin L."/>
            <person name="Pitluck S."/>
            <person name="Pagani I."/>
            <person name="Ivanova N."/>
            <person name="Mavromatis K."/>
            <person name="Mikhailova N."/>
            <person name="Pati A."/>
            <person name="Chen A."/>
            <person name="Palaniappan K."/>
            <person name="Land M."/>
            <person name="Hauser L."/>
            <person name="Chang Y.J."/>
            <person name="Jeffries C.D."/>
            <person name="Djao O.D."/>
            <person name="Rohde M."/>
            <person name="Sikorski J."/>
            <person name="Goker M."/>
            <person name="Woyke T."/>
            <person name="Bristow J."/>
            <person name="Eisen J.A."/>
            <person name="Markowitz V."/>
            <person name="Hugenholtz P."/>
            <person name="Kyrpides N.C."/>
            <person name="Klenk H.P."/>
        </authorList>
    </citation>
    <scope>NUCLEOTIDE SEQUENCE [LARGE SCALE GENOMIC DNA]</scope>
    <source>
        <strain evidence="2">ATCC 23218 / DSM 43111 / CIP 107115 / JCM 7437 / KCTC 9190 / NBRC 14626 / NCTC 10488 / NRRL B-5397 / IMRU 509</strain>
    </source>
</reference>
<dbReference type="OrthoDB" id="4182570at2"/>
<proteinExistence type="predicted"/>
<dbReference type="AlphaFoldDB" id="D7AYT4"/>
<dbReference type="KEGG" id="nda:Ndas_2681"/>
<dbReference type="HOGENOM" id="CLU_408143_0_0_11"/>
<keyword evidence="2" id="KW-1185">Reference proteome</keyword>
<sequence>MPPEEPWDADAFDEIEDENPAEALVGDQLRVLAGNTVRDNRGQVVSADSIIGGVHYHEYREFLGEAATRRLRHAAELGPDRTKDILAAFCPSDARKYTAFTEELARHRMGLVTGEPGRGRTTTAIHALATLCPHEPVDEVIADLDVDDAGLADITLSSERPRFMDLSDLREPSASQRAAVRAFVEKVRASGALLVVICRSDTWEQELAACRARLRIDAPARAVDVFRQSLVRLYGADRARRWAADRRVEAALSGVGPARAVRLAEDVQRTSPPYAPLAEEDHTAWIERALKEFADTADTLPGWSAGDGENEFTRVLTQAVALLEGTSSDTVVRHAHGLAERWGVSPMRPTPISGSGFTEYLGGIGAHVTGDRVRFHRPGHGEDALDHLWREHPDARASFQEWAWETAPLLSRGERIDVARRWLALARRYRDPAPLETLLDRWSASPALQPAAVPAIAEAAVTRELGSWIRHRLYRIASSRRPTPRDRMVLEVCRIYGKIQPKTALTRLRHLANRAEASWEGDLLCALADIAAEPGNLAVVLDALPRWVDGGGRRSTLAACLLLRLLEVEGPKGSPVLSALRRGALEPAPVSAAWCALHLSDVRPDAVLWAWLGAMADQRRADGPVPASLLGAAAGDPGFADTLRRCARRWSCAHTRTSPAVEELRRALDPS</sequence>
<evidence type="ECO:0000313" key="2">
    <source>
        <dbReference type="Proteomes" id="UP000002219"/>
    </source>
</evidence>
<name>D7AYT4_NOCDD</name>
<dbReference type="STRING" id="446468.Ndas_2681"/>
<dbReference type="Proteomes" id="UP000002219">
    <property type="component" value="Chromosome 1"/>
</dbReference>
<dbReference type="EMBL" id="CP002040">
    <property type="protein sequence ID" value="ADH68096.1"/>
    <property type="molecule type" value="Genomic_DNA"/>
</dbReference>
<dbReference type="RefSeq" id="WP_013153703.1">
    <property type="nucleotide sequence ID" value="NC_014210.1"/>
</dbReference>
<organism evidence="1 2">
    <name type="scientific">Nocardiopsis dassonvillei (strain ATCC 23218 / DSM 43111 / CIP 107115 / JCM 7437 / KCTC 9190 / NBRC 14626 / NCTC 10488 / NRRL B-5397 / IMRU 509)</name>
    <name type="common">Actinomadura dassonvillei</name>
    <dbReference type="NCBI Taxonomy" id="446468"/>
    <lineage>
        <taxon>Bacteria</taxon>
        <taxon>Bacillati</taxon>
        <taxon>Actinomycetota</taxon>
        <taxon>Actinomycetes</taxon>
        <taxon>Streptosporangiales</taxon>
        <taxon>Nocardiopsidaceae</taxon>
        <taxon>Nocardiopsis</taxon>
    </lineage>
</organism>
<dbReference type="GeneID" id="91485246"/>
<accession>D7AYT4</accession>
<dbReference type="eggNOG" id="ENOG502ZMWA">
    <property type="taxonomic scope" value="Bacteria"/>
</dbReference>
<evidence type="ECO:0000313" key="1">
    <source>
        <dbReference type="EMBL" id="ADH68096.1"/>
    </source>
</evidence>
<gene>
    <name evidence="1" type="ordered locus">Ndas_2681</name>
</gene>